<sequence length="156" mass="17432">MNRHLIDHMLRVGRQLTDNDYEAIVIWGVLAHQNIAHMLPPGGGPSSLLNERGRITSTQGMRPLRLRDVTQIARLPRETVRRKLEKLATAGWIERQSDGWVICADHSAALLRELSRENVRRFLSAADDVLRALKEADTLLAAEKLIAKTSTSLPAA</sequence>
<evidence type="ECO:0000313" key="2">
    <source>
        <dbReference type="Proteomes" id="UP001221189"/>
    </source>
</evidence>
<evidence type="ECO:0008006" key="3">
    <source>
        <dbReference type="Google" id="ProtNLM"/>
    </source>
</evidence>
<protein>
    <recommendedName>
        <fullName evidence="3">MarR family transcriptional regulator</fullName>
    </recommendedName>
</protein>
<dbReference type="SUPFAM" id="SSF46785">
    <property type="entry name" value="Winged helix' DNA-binding domain"/>
    <property type="match status" value="1"/>
</dbReference>
<keyword evidence="2" id="KW-1185">Reference proteome</keyword>
<evidence type="ECO:0000313" key="1">
    <source>
        <dbReference type="EMBL" id="MDC8773021.1"/>
    </source>
</evidence>
<dbReference type="InterPro" id="IPR036390">
    <property type="entry name" value="WH_DNA-bd_sf"/>
</dbReference>
<reference evidence="1 2" key="1">
    <citation type="submission" date="2022-10" db="EMBL/GenBank/DDBJ databases">
        <title>Paucibacter sp. hw1 Genome sequencing.</title>
        <authorList>
            <person name="Park S."/>
        </authorList>
    </citation>
    <scope>NUCLEOTIDE SEQUENCE [LARGE SCALE GENOMIC DNA]</scope>
    <source>
        <strain evidence="2">hw1</strain>
    </source>
</reference>
<dbReference type="RefSeq" id="WP_273601195.1">
    <property type="nucleotide sequence ID" value="NZ_JAQQXT010000009.1"/>
</dbReference>
<dbReference type="EMBL" id="JAQQXT010000009">
    <property type="protein sequence ID" value="MDC8773021.1"/>
    <property type="molecule type" value="Genomic_DNA"/>
</dbReference>
<dbReference type="Proteomes" id="UP001221189">
    <property type="component" value="Unassembled WGS sequence"/>
</dbReference>
<accession>A0ABT5KGG1</accession>
<comment type="caution">
    <text evidence="1">The sequence shown here is derived from an EMBL/GenBank/DDBJ whole genome shotgun (WGS) entry which is preliminary data.</text>
</comment>
<proteinExistence type="predicted"/>
<organism evidence="1 2">
    <name type="scientific">Roseateles albus</name>
    <dbReference type="NCBI Taxonomy" id="2987525"/>
    <lineage>
        <taxon>Bacteria</taxon>
        <taxon>Pseudomonadati</taxon>
        <taxon>Pseudomonadota</taxon>
        <taxon>Betaproteobacteria</taxon>
        <taxon>Burkholderiales</taxon>
        <taxon>Sphaerotilaceae</taxon>
        <taxon>Roseateles</taxon>
    </lineage>
</organism>
<name>A0ABT5KGG1_9BURK</name>
<gene>
    <name evidence="1" type="ORF">PRZ03_15650</name>
</gene>